<dbReference type="InterPro" id="IPR004155">
    <property type="entry name" value="PBS_lyase_HEAT"/>
</dbReference>
<dbReference type="PANTHER" id="PTHR30381">
    <property type="entry name" value="FLAGELLAR P-RING PERIPLASMIC PROTEIN FLGI"/>
    <property type="match status" value="1"/>
</dbReference>
<dbReference type="GO" id="GO:0030288">
    <property type="term" value="C:outer membrane-bounded periplasmic space"/>
    <property type="evidence" value="ECO:0007669"/>
    <property type="project" value="InterPro"/>
</dbReference>
<evidence type="ECO:0000313" key="7">
    <source>
        <dbReference type="Proteomes" id="UP000315003"/>
    </source>
</evidence>
<gene>
    <name evidence="6" type="ORF">SV7mr_37140</name>
</gene>
<dbReference type="GO" id="GO:0009428">
    <property type="term" value="C:bacterial-type flagellum basal body, distal rod, P ring"/>
    <property type="evidence" value="ECO:0007669"/>
    <property type="project" value="InterPro"/>
</dbReference>
<comment type="subcellular location">
    <subcellularLocation>
        <location evidence="2">Bacterial flagellum basal body</location>
    </subcellularLocation>
</comment>
<sequence length="598" mass="65031">MDRRTPHLAETLGHPAPHASAPGKLPGTTSNNGRLQPTDQTSGRSRDASQDRRRFMLLSCSAMLSAVISTTGCNLFSQNKEDRNLAMMKASEIKELPAQVGQAVAARGLEPIKVTGVGLVDSLPGSGGAPDPSILRDALLDDMNRSDVSNPNHLLEKTTNALVQVHAYIPAGAKRGDRVDVYCKAPSSSNTENLHGGWLLDSRLRVEAMVGGRLSGGDVMAISTGQLTTRGAIENSTELDTRTQARILRGATVQQDREIGLWLRPDFQNVSSSIAVSKVINERFFFFDGSTRRGVAEPVNDDFLRLELHPRYDNAIGRYIAVINSIILNPGEISGQERLEMLAEDMKQASTASKAALQLEAIGDSGIPVLLDVLANEQNPELRFYAAESLAYLNRKEAIPVLEQSIISEPAFRHSALLALQGVRHPEVITTLERLFHQSSLEARYGAFHVLRKRSDSMALLAPSRIDGVALYYNLESDASPAVVISTHERQEIVVFGEVALDLTSPVRGPSGLIVKPSLQNSKQISLARFQVGKRDRRVSMPATLQGLAQGVASIGGDYGDVISLIKELKNQGHILAQVAIDPLPESMRTYYREQSSE</sequence>
<dbReference type="InterPro" id="IPR016024">
    <property type="entry name" value="ARM-type_fold"/>
</dbReference>
<dbReference type="EMBL" id="CP036272">
    <property type="protein sequence ID" value="QDT61182.1"/>
    <property type="molecule type" value="Genomic_DNA"/>
</dbReference>
<reference evidence="6 7" key="1">
    <citation type="submission" date="2019-02" db="EMBL/GenBank/DDBJ databases">
        <title>Deep-cultivation of Planctomycetes and their phenomic and genomic characterization uncovers novel biology.</title>
        <authorList>
            <person name="Wiegand S."/>
            <person name="Jogler M."/>
            <person name="Boedeker C."/>
            <person name="Pinto D."/>
            <person name="Vollmers J."/>
            <person name="Rivas-Marin E."/>
            <person name="Kohn T."/>
            <person name="Peeters S.H."/>
            <person name="Heuer A."/>
            <person name="Rast P."/>
            <person name="Oberbeckmann S."/>
            <person name="Bunk B."/>
            <person name="Jeske O."/>
            <person name="Meyerdierks A."/>
            <person name="Storesund J.E."/>
            <person name="Kallscheuer N."/>
            <person name="Luecker S."/>
            <person name="Lage O.M."/>
            <person name="Pohl T."/>
            <person name="Merkel B.J."/>
            <person name="Hornburger P."/>
            <person name="Mueller R.-W."/>
            <person name="Bruemmer F."/>
            <person name="Labrenz M."/>
            <person name="Spormann A.M."/>
            <person name="Op den Camp H."/>
            <person name="Overmann J."/>
            <person name="Amann R."/>
            <person name="Jetten M.S.M."/>
            <person name="Mascher T."/>
            <person name="Medema M.H."/>
            <person name="Devos D.P."/>
            <person name="Kaster A.-K."/>
            <person name="Ovreas L."/>
            <person name="Rohde M."/>
            <person name="Galperin M.Y."/>
            <person name="Jogler C."/>
        </authorList>
    </citation>
    <scope>NUCLEOTIDE SEQUENCE [LARGE SCALE GENOMIC DNA]</scope>
    <source>
        <strain evidence="6 7">SV_7m_r</strain>
    </source>
</reference>
<dbReference type="SMART" id="SM00567">
    <property type="entry name" value="EZ_HEAT"/>
    <property type="match status" value="3"/>
</dbReference>
<accession>A0A517SYL4</accession>
<proteinExistence type="predicted"/>
<keyword evidence="6" id="KW-0969">Cilium</keyword>
<evidence type="ECO:0000256" key="4">
    <source>
        <dbReference type="ARBA" id="ARBA00023143"/>
    </source>
</evidence>
<dbReference type="AlphaFoldDB" id="A0A517SYL4"/>
<keyword evidence="4" id="KW-0975">Bacterial flagellum</keyword>
<dbReference type="SUPFAM" id="SSF48371">
    <property type="entry name" value="ARM repeat"/>
    <property type="match status" value="1"/>
</dbReference>
<dbReference type="GO" id="GO:0071973">
    <property type="term" value="P:bacterial-type flagellum-dependent cell motility"/>
    <property type="evidence" value="ECO:0007669"/>
    <property type="project" value="InterPro"/>
</dbReference>
<keyword evidence="6" id="KW-0282">Flagellum</keyword>
<evidence type="ECO:0000256" key="2">
    <source>
        <dbReference type="ARBA" id="ARBA00004117"/>
    </source>
</evidence>
<feature type="region of interest" description="Disordered" evidence="5">
    <location>
        <begin position="1"/>
        <end position="50"/>
    </location>
</feature>
<dbReference type="Pfam" id="PF02119">
    <property type="entry name" value="FlgI"/>
    <property type="match status" value="1"/>
</dbReference>
<keyword evidence="6" id="KW-0966">Cell projection</keyword>
<keyword evidence="3" id="KW-0732">Signal</keyword>
<evidence type="ECO:0000256" key="1">
    <source>
        <dbReference type="ARBA" id="ARBA00002591"/>
    </source>
</evidence>
<dbReference type="PANTHER" id="PTHR30381:SF0">
    <property type="entry name" value="FLAGELLAR P-RING PROTEIN"/>
    <property type="match status" value="1"/>
</dbReference>
<comment type="function">
    <text evidence="1">Assembles around the rod to form the L-ring and probably protects the motor/basal body from shearing forces during rotation.</text>
</comment>
<protein>
    <submittedName>
        <fullName evidence="6">Flagellar basal body P-ring protein</fullName>
    </submittedName>
</protein>
<dbReference type="InterPro" id="IPR001782">
    <property type="entry name" value="Flag_FlgI"/>
</dbReference>
<evidence type="ECO:0000256" key="3">
    <source>
        <dbReference type="ARBA" id="ARBA00022729"/>
    </source>
</evidence>
<dbReference type="Gene3D" id="1.25.10.10">
    <property type="entry name" value="Leucine-rich Repeat Variant"/>
    <property type="match status" value="1"/>
</dbReference>
<organism evidence="6 7">
    <name type="scientific">Stieleria bergensis</name>
    <dbReference type="NCBI Taxonomy" id="2528025"/>
    <lineage>
        <taxon>Bacteria</taxon>
        <taxon>Pseudomonadati</taxon>
        <taxon>Planctomycetota</taxon>
        <taxon>Planctomycetia</taxon>
        <taxon>Pirellulales</taxon>
        <taxon>Pirellulaceae</taxon>
        <taxon>Stieleria</taxon>
    </lineage>
</organism>
<dbReference type="Pfam" id="PF13646">
    <property type="entry name" value="HEAT_2"/>
    <property type="match status" value="1"/>
</dbReference>
<dbReference type="InterPro" id="IPR011989">
    <property type="entry name" value="ARM-like"/>
</dbReference>
<keyword evidence="7" id="KW-1185">Reference proteome</keyword>
<evidence type="ECO:0000313" key="6">
    <source>
        <dbReference type="EMBL" id="QDT61182.1"/>
    </source>
</evidence>
<evidence type="ECO:0000256" key="5">
    <source>
        <dbReference type="SAM" id="MobiDB-lite"/>
    </source>
</evidence>
<dbReference type="Proteomes" id="UP000315003">
    <property type="component" value="Chromosome"/>
</dbReference>
<dbReference type="GO" id="GO:0005198">
    <property type="term" value="F:structural molecule activity"/>
    <property type="evidence" value="ECO:0007669"/>
    <property type="project" value="InterPro"/>
</dbReference>
<feature type="compositionally biased region" description="Polar residues" evidence="5">
    <location>
        <begin position="27"/>
        <end position="43"/>
    </location>
</feature>
<name>A0A517SYL4_9BACT</name>